<evidence type="ECO:0000313" key="3">
    <source>
        <dbReference type="Proteomes" id="UP001165135"/>
    </source>
</evidence>
<dbReference type="PANTHER" id="PTHR38593:SF1">
    <property type="entry name" value="BLR2558 PROTEIN"/>
    <property type="match status" value="1"/>
</dbReference>
<reference evidence="2" key="1">
    <citation type="submission" date="2023-03" db="EMBL/GenBank/DDBJ databases">
        <title>Actinoallomurus iriomotensis NBRC 103681.</title>
        <authorList>
            <person name="Ichikawa N."/>
            <person name="Sato H."/>
            <person name="Tonouchi N."/>
        </authorList>
    </citation>
    <scope>NUCLEOTIDE SEQUENCE</scope>
    <source>
        <strain evidence="2">NBRC 103681</strain>
    </source>
</reference>
<gene>
    <name evidence="2" type="ORF">Airi01_027760</name>
</gene>
<evidence type="ECO:0000313" key="2">
    <source>
        <dbReference type="EMBL" id="GLY74509.1"/>
    </source>
</evidence>
<dbReference type="AlphaFoldDB" id="A0A9W6RES3"/>
<dbReference type="Proteomes" id="UP001165135">
    <property type="component" value="Unassembled WGS sequence"/>
</dbReference>
<dbReference type="Gene3D" id="1.20.1260.10">
    <property type="match status" value="1"/>
</dbReference>
<comment type="caution">
    <text evidence="2">The sequence shown here is derived from an EMBL/GenBank/DDBJ whole genome shotgun (WGS) entry which is preliminary data.</text>
</comment>
<evidence type="ECO:0000259" key="1">
    <source>
        <dbReference type="Pfam" id="PF13628"/>
    </source>
</evidence>
<dbReference type="InterPro" id="IPR012347">
    <property type="entry name" value="Ferritin-like"/>
</dbReference>
<dbReference type="InterPro" id="IPR025419">
    <property type="entry name" value="DUF4142"/>
</dbReference>
<proteinExistence type="predicted"/>
<dbReference type="Pfam" id="PF13628">
    <property type="entry name" value="DUF4142"/>
    <property type="match status" value="1"/>
</dbReference>
<name>A0A9W6RES3_9ACTN</name>
<dbReference type="EMBL" id="BSTJ01000003">
    <property type="protein sequence ID" value="GLY74509.1"/>
    <property type="molecule type" value="Genomic_DNA"/>
</dbReference>
<accession>A0A9W6RES3</accession>
<organism evidence="2 3">
    <name type="scientific">Actinoallomurus iriomotensis</name>
    <dbReference type="NCBI Taxonomy" id="478107"/>
    <lineage>
        <taxon>Bacteria</taxon>
        <taxon>Bacillati</taxon>
        <taxon>Actinomycetota</taxon>
        <taxon>Actinomycetes</taxon>
        <taxon>Streptosporangiales</taxon>
        <taxon>Thermomonosporaceae</taxon>
        <taxon>Actinoallomurus</taxon>
    </lineage>
</organism>
<protein>
    <recommendedName>
        <fullName evidence="1">DUF4142 domain-containing protein</fullName>
    </recommendedName>
</protein>
<feature type="domain" description="DUF4142" evidence="1">
    <location>
        <begin position="33"/>
        <end position="165"/>
    </location>
</feature>
<sequence>MALVLGVLGACGTSRTGREAAVTVPADAPASDADRAWLTATHQDDLADVQYGGLAQRKGVTAAVRHAGRVLAAEHAALDAKLLHVANALGAGLPRSRRAGQFAVAQRLEKETGSRFDRDFVNVVIDAHVKALARTEEEVRGGSSPAVIALARTALPALREHLTMLRGANPVG</sequence>
<dbReference type="PANTHER" id="PTHR38593">
    <property type="entry name" value="BLR2558 PROTEIN"/>
    <property type="match status" value="1"/>
</dbReference>